<dbReference type="PANTHER" id="PTHR14206">
    <property type="entry name" value="BRAIN-SPECIFIC ANGIOGENESIS INHIBITOR 1-ASSOCIATED PROTEIN 2"/>
    <property type="match status" value="1"/>
</dbReference>
<proteinExistence type="predicted"/>
<dbReference type="InterPro" id="IPR013606">
    <property type="entry name" value="I-BAR_dom"/>
</dbReference>
<evidence type="ECO:0000259" key="2">
    <source>
        <dbReference type="PROSITE" id="PS51338"/>
    </source>
</evidence>
<dbReference type="FunFam" id="1.20.1270.60:FF:000011">
    <property type="entry name" value="Brain-specific angiogenesis inhibitor 1-associated protein 2"/>
    <property type="match status" value="1"/>
</dbReference>
<dbReference type="GO" id="GO:0051764">
    <property type="term" value="P:actin crosslink formation"/>
    <property type="evidence" value="ECO:0007669"/>
    <property type="project" value="TreeGrafter"/>
</dbReference>
<dbReference type="PANTHER" id="PTHR14206:SF3">
    <property type="entry name" value="BRAIN-SPECIFIC ANGIOGENESIS INHIBITOR 1-ASSOCIATED PROTEIN 2"/>
    <property type="match status" value="1"/>
</dbReference>
<dbReference type="GO" id="GO:0030838">
    <property type="term" value="P:positive regulation of actin filament polymerization"/>
    <property type="evidence" value="ECO:0007669"/>
    <property type="project" value="TreeGrafter"/>
</dbReference>
<dbReference type="GO" id="GO:0005654">
    <property type="term" value="C:nucleoplasm"/>
    <property type="evidence" value="ECO:0007669"/>
    <property type="project" value="TreeGrafter"/>
</dbReference>
<dbReference type="Pfam" id="PF08397">
    <property type="entry name" value="IMD"/>
    <property type="match status" value="1"/>
</dbReference>
<accession>A0A452UJD2</accession>
<dbReference type="Ensembl" id="ENSUMAT00000024893.1">
    <property type="protein sequence ID" value="ENSUMAP00000021009.1"/>
    <property type="gene ID" value="ENSUMAG00000015292.1"/>
</dbReference>
<sequence length="289" mass="32150">SRLEQSPLAERLPRNVLTIMEQFNPSLRNFIAMGKNYEKALAGVTYAAKGYFDALVKMGELASESQGSKELGDVLFQMAEVHRQIQNQLEEMLKSFHNELLTQLEQKVELDSRYLSAALKKYQTEQRSKGDALDKCQAELKKLRKKSQGSKNPQKYSDKELQYIDAISNKQGELENYVSDGYKTALTEERRRFCFLVEKQCAVAKNSAAYHSKGGAVPGHLGSACDRSMQGMLGRVLADRGTAPLPWPSPLGSAVPSHGRRLTSSPSSPCGSADSSWESRVQTQKSPQR</sequence>
<name>A0A452UJD2_URSMA</name>
<dbReference type="AlphaFoldDB" id="A0A452UJD2"/>
<feature type="region of interest" description="Disordered" evidence="1">
    <location>
        <begin position="244"/>
        <end position="289"/>
    </location>
</feature>
<dbReference type="InterPro" id="IPR027681">
    <property type="entry name" value="IRSp53/IRTKS/Pinkbar"/>
</dbReference>
<reference evidence="3" key="1">
    <citation type="submission" date="2019-03" db="UniProtKB">
        <authorList>
            <consortium name="Ensembl"/>
        </authorList>
    </citation>
    <scope>IDENTIFICATION</scope>
</reference>
<feature type="compositionally biased region" description="Polar residues" evidence="1">
    <location>
        <begin position="278"/>
        <end position="289"/>
    </location>
</feature>
<dbReference type="GO" id="GO:0007009">
    <property type="term" value="P:plasma membrane organization"/>
    <property type="evidence" value="ECO:0007669"/>
    <property type="project" value="InterPro"/>
</dbReference>
<dbReference type="SUPFAM" id="SSF103657">
    <property type="entry name" value="BAR/IMD domain-like"/>
    <property type="match status" value="1"/>
</dbReference>
<dbReference type="PROSITE" id="PS51338">
    <property type="entry name" value="IMD"/>
    <property type="match status" value="1"/>
</dbReference>
<organism evidence="3">
    <name type="scientific">Ursus maritimus</name>
    <name type="common">Polar bear</name>
    <name type="synonym">Thalarctos maritimus</name>
    <dbReference type="NCBI Taxonomy" id="29073"/>
    <lineage>
        <taxon>Eukaryota</taxon>
        <taxon>Metazoa</taxon>
        <taxon>Chordata</taxon>
        <taxon>Craniata</taxon>
        <taxon>Vertebrata</taxon>
        <taxon>Euteleostomi</taxon>
        <taxon>Mammalia</taxon>
        <taxon>Eutheria</taxon>
        <taxon>Laurasiatheria</taxon>
        <taxon>Carnivora</taxon>
        <taxon>Caniformia</taxon>
        <taxon>Ursidae</taxon>
        <taxon>Ursus</taxon>
    </lineage>
</organism>
<dbReference type="GO" id="GO:0005829">
    <property type="term" value="C:cytosol"/>
    <property type="evidence" value="ECO:0007669"/>
    <property type="project" value="TreeGrafter"/>
</dbReference>
<feature type="compositionally biased region" description="Low complexity" evidence="1">
    <location>
        <begin position="264"/>
        <end position="276"/>
    </location>
</feature>
<dbReference type="InterPro" id="IPR027267">
    <property type="entry name" value="AH/BAR_dom_sf"/>
</dbReference>
<evidence type="ECO:0000313" key="3">
    <source>
        <dbReference type="Ensembl" id="ENSUMAP00000021009"/>
    </source>
</evidence>
<feature type="domain" description="IMD" evidence="2">
    <location>
        <begin position="1"/>
        <end position="215"/>
    </location>
</feature>
<dbReference type="GeneTree" id="ENSGT00940000153560"/>
<evidence type="ECO:0000256" key="1">
    <source>
        <dbReference type="SAM" id="MobiDB-lite"/>
    </source>
</evidence>
<dbReference type="GO" id="GO:0051017">
    <property type="term" value="P:actin filament bundle assembly"/>
    <property type="evidence" value="ECO:0007669"/>
    <property type="project" value="TreeGrafter"/>
</dbReference>
<gene>
    <name evidence="3" type="primary">BAIAP2</name>
</gene>
<protein>
    <submittedName>
        <fullName evidence="3">BAR/IMD domain containing adaptor protein 2</fullName>
    </submittedName>
</protein>
<dbReference type="Gene3D" id="1.20.1270.60">
    <property type="entry name" value="Arfaptin homology (AH) domain/BAR domain"/>
    <property type="match status" value="1"/>
</dbReference>